<dbReference type="PANTHER" id="PTHR43065">
    <property type="entry name" value="SENSOR HISTIDINE KINASE"/>
    <property type="match status" value="1"/>
</dbReference>
<comment type="catalytic activity">
    <reaction evidence="1">
        <text>ATP + protein L-histidine = ADP + protein N-phospho-L-histidine.</text>
        <dbReference type="EC" id="2.7.13.3"/>
    </reaction>
</comment>
<dbReference type="AlphaFoldDB" id="A0A9D9EV76"/>
<evidence type="ECO:0000313" key="11">
    <source>
        <dbReference type="Proteomes" id="UP000823616"/>
    </source>
</evidence>
<dbReference type="EMBL" id="JADIMS010000148">
    <property type="protein sequence ID" value="MBO8451014.1"/>
    <property type="molecule type" value="Genomic_DNA"/>
</dbReference>
<evidence type="ECO:0000259" key="9">
    <source>
        <dbReference type="PROSITE" id="PS50109"/>
    </source>
</evidence>
<feature type="domain" description="Histidine kinase" evidence="9">
    <location>
        <begin position="165"/>
        <end position="381"/>
    </location>
</feature>
<sequence length="406" mass="44905">MRDFIKRALKKTDKMTVMQLKEFLAAFEEEYEILAGALDSLSVGIVICDVPGTVILYNKAAIPCFAGYFSDGATDKPVWECIRNEEIAGFIRKTITNEENAFDRVFHLSSGNVPLYLSFSVMPLVLEKRIRGSIIIVKNVTDAKEAEIQNRRLENLASLTNLAASVAHEIKNPLASISIYVQLLQKKIRSYGTEIAEDESIQKSLTVISSEIERLNKTIVNFLMAVRPIKLTAEPLSINAVIRNVADFVCEELRGKKIRLVLELDDTVPAISGDEERLRQVFLNFIKNAQEAIGNGREGTIAIRTKAKDTAVIVQIQDDGPGIAQEDLARIFEPYYTTKADGTGLGLPVAYKIIKEHGGDIQVCSFQGEGSCFSLIFPVIREAKRMIGYDSAPAAENKKQDSGGQP</sequence>
<proteinExistence type="predicted"/>
<keyword evidence="5" id="KW-0547">Nucleotide-binding</keyword>
<dbReference type="InterPro" id="IPR004358">
    <property type="entry name" value="Sig_transdc_His_kin-like_C"/>
</dbReference>
<dbReference type="Pfam" id="PF02518">
    <property type="entry name" value="HATPase_c"/>
    <property type="match status" value="1"/>
</dbReference>
<keyword evidence="4" id="KW-0808">Transferase</keyword>
<dbReference type="SUPFAM" id="SSF47384">
    <property type="entry name" value="Homodimeric domain of signal transducing histidine kinase"/>
    <property type="match status" value="1"/>
</dbReference>
<reference evidence="10" key="2">
    <citation type="journal article" date="2021" name="PeerJ">
        <title>Extensive microbial diversity within the chicken gut microbiome revealed by metagenomics and culture.</title>
        <authorList>
            <person name="Gilroy R."/>
            <person name="Ravi A."/>
            <person name="Getino M."/>
            <person name="Pursley I."/>
            <person name="Horton D.L."/>
            <person name="Alikhan N.F."/>
            <person name="Baker D."/>
            <person name="Gharbi K."/>
            <person name="Hall N."/>
            <person name="Watson M."/>
            <person name="Adriaenssens E.M."/>
            <person name="Foster-Nyarko E."/>
            <person name="Jarju S."/>
            <person name="Secka A."/>
            <person name="Antonio M."/>
            <person name="Oren A."/>
            <person name="Chaudhuri R.R."/>
            <person name="La Ragione R."/>
            <person name="Hildebrand F."/>
            <person name="Pallen M.J."/>
        </authorList>
    </citation>
    <scope>NUCLEOTIDE SEQUENCE</scope>
    <source>
        <strain evidence="10">B3-4054</strain>
    </source>
</reference>
<organism evidence="10 11">
    <name type="scientific">Candidatus Avitreponema avistercoris</name>
    <dbReference type="NCBI Taxonomy" id="2840705"/>
    <lineage>
        <taxon>Bacteria</taxon>
        <taxon>Pseudomonadati</taxon>
        <taxon>Spirochaetota</taxon>
        <taxon>Spirochaetia</taxon>
        <taxon>Spirochaetales</taxon>
        <taxon>Candidatus Avitreponema</taxon>
    </lineage>
</organism>
<evidence type="ECO:0000313" key="10">
    <source>
        <dbReference type="EMBL" id="MBO8451014.1"/>
    </source>
</evidence>
<evidence type="ECO:0000256" key="6">
    <source>
        <dbReference type="ARBA" id="ARBA00022777"/>
    </source>
</evidence>
<reference evidence="10" key="1">
    <citation type="submission" date="2020-10" db="EMBL/GenBank/DDBJ databases">
        <authorList>
            <person name="Gilroy R."/>
        </authorList>
    </citation>
    <scope>NUCLEOTIDE SEQUENCE</scope>
    <source>
        <strain evidence="10">B3-4054</strain>
    </source>
</reference>
<dbReference type="SMART" id="SM00388">
    <property type="entry name" value="HisKA"/>
    <property type="match status" value="1"/>
</dbReference>
<dbReference type="Gene3D" id="3.30.565.10">
    <property type="entry name" value="Histidine kinase-like ATPase, C-terminal domain"/>
    <property type="match status" value="1"/>
</dbReference>
<dbReference type="PANTHER" id="PTHR43065:SF10">
    <property type="entry name" value="PEROXIDE STRESS-ACTIVATED HISTIDINE KINASE MAK3"/>
    <property type="match status" value="1"/>
</dbReference>
<dbReference type="InterPro" id="IPR003594">
    <property type="entry name" value="HATPase_dom"/>
</dbReference>
<keyword evidence="3" id="KW-0597">Phosphoprotein</keyword>
<dbReference type="SUPFAM" id="SSF55785">
    <property type="entry name" value="PYP-like sensor domain (PAS domain)"/>
    <property type="match status" value="1"/>
</dbReference>
<comment type="caution">
    <text evidence="10">The sequence shown here is derived from an EMBL/GenBank/DDBJ whole genome shotgun (WGS) entry which is preliminary data.</text>
</comment>
<dbReference type="SMART" id="SM00387">
    <property type="entry name" value="HATPase_c"/>
    <property type="match status" value="1"/>
</dbReference>
<accession>A0A9D9EV76</accession>
<protein>
    <recommendedName>
        <fullName evidence="2">histidine kinase</fullName>
        <ecNumber evidence="2">2.7.13.3</ecNumber>
    </recommendedName>
</protein>
<evidence type="ECO:0000256" key="5">
    <source>
        <dbReference type="ARBA" id="ARBA00022741"/>
    </source>
</evidence>
<dbReference type="PROSITE" id="PS50109">
    <property type="entry name" value="HIS_KIN"/>
    <property type="match status" value="1"/>
</dbReference>
<dbReference type="Pfam" id="PF00512">
    <property type="entry name" value="HisKA"/>
    <property type="match status" value="1"/>
</dbReference>
<dbReference type="SUPFAM" id="SSF55874">
    <property type="entry name" value="ATPase domain of HSP90 chaperone/DNA topoisomerase II/histidine kinase"/>
    <property type="match status" value="1"/>
</dbReference>
<evidence type="ECO:0000256" key="2">
    <source>
        <dbReference type="ARBA" id="ARBA00012438"/>
    </source>
</evidence>
<keyword evidence="7" id="KW-0067">ATP-binding</keyword>
<dbReference type="Gene3D" id="3.30.450.20">
    <property type="entry name" value="PAS domain"/>
    <property type="match status" value="1"/>
</dbReference>
<dbReference type="PRINTS" id="PR00344">
    <property type="entry name" value="BCTRLSENSOR"/>
</dbReference>
<dbReference type="CDD" id="cd00082">
    <property type="entry name" value="HisKA"/>
    <property type="match status" value="1"/>
</dbReference>
<gene>
    <name evidence="10" type="ORF">IAA96_07920</name>
</gene>
<name>A0A9D9EV76_9SPIR</name>
<keyword evidence="6" id="KW-0418">Kinase</keyword>
<dbReference type="InterPro" id="IPR035965">
    <property type="entry name" value="PAS-like_dom_sf"/>
</dbReference>
<dbReference type="GO" id="GO:0000155">
    <property type="term" value="F:phosphorelay sensor kinase activity"/>
    <property type="evidence" value="ECO:0007669"/>
    <property type="project" value="InterPro"/>
</dbReference>
<dbReference type="EC" id="2.7.13.3" evidence="2"/>
<evidence type="ECO:0000256" key="4">
    <source>
        <dbReference type="ARBA" id="ARBA00022679"/>
    </source>
</evidence>
<evidence type="ECO:0000256" key="7">
    <source>
        <dbReference type="ARBA" id="ARBA00022840"/>
    </source>
</evidence>
<dbReference type="InterPro" id="IPR005467">
    <property type="entry name" value="His_kinase_dom"/>
</dbReference>
<dbReference type="NCBIfam" id="TIGR00229">
    <property type="entry name" value="sensory_box"/>
    <property type="match status" value="1"/>
</dbReference>
<dbReference type="InterPro" id="IPR000014">
    <property type="entry name" value="PAS"/>
</dbReference>
<dbReference type="Proteomes" id="UP000823616">
    <property type="component" value="Unassembled WGS sequence"/>
</dbReference>
<evidence type="ECO:0000256" key="8">
    <source>
        <dbReference type="ARBA" id="ARBA00023012"/>
    </source>
</evidence>
<dbReference type="InterPro" id="IPR003661">
    <property type="entry name" value="HisK_dim/P_dom"/>
</dbReference>
<dbReference type="Gene3D" id="1.10.287.130">
    <property type="match status" value="1"/>
</dbReference>
<dbReference type="InterPro" id="IPR036890">
    <property type="entry name" value="HATPase_C_sf"/>
</dbReference>
<dbReference type="GO" id="GO:0005524">
    <property type="term" value="F:ATP binding"/>
    <property type="evidence" value="ECO:0007669"/>
    <property type="project" value="UniProtKB-KW"/>
</dbReference>
<evidence type="ECO:0000256" key="3">
    <source>
        <dbReference type="ARBA" id="ARBA00022553"/>
    </source>
</evidence>
<dbReference type="InterPro" id="IPR036097">
    <property type="entry name" value="HisK_dim/P_sf"/>
</dbReference>
<evidence type="ECO:0000256" key="1">
    <source>
        <dbReference type="ARBA" id="ARBA00000085"/>
    </source>
</evidence>
<keyword evidence="8" id="KW-0902">Two-component regulatory system</keyword>